<name>S4GI28_GARVA</name>
<organism evidence="2 3">
    <name type="scientific">Gardnerella vaginalis JCP8108</name>
    <dbReference type="NCBI Taxonomy" id="1261066"/>
    <lineage>
        <taxon>Bacteria</taxon>
        <taxon>Bacillati</taxon>
        <taxon>Actinomycetota</taxon>
        <taxon>Actinomycetes</taxon>
        <taxon>Bifidobacteriales</taxon>
        <taxon>Bifidobacteriaceae</taxon>
        <taxon>Gardnerella</taxon>
    </lineage>
</organism>
<dbReference type="HOGENOM" id="CLU_2312004_0_0_11"/>
<evidence type="ECO:0000313" key="3">
    <source>
        <dbReference type="Proteomes" id="UP000014521"/>
    </source>
</evidence>
<feature type="coiled-coil region" evidence="1">
    <location>
        <begin position="17"/>
        <end position="44"/>
    </location>
</feature>
<keyword evidence="1" id="KW-0175">Coiled coil</keyword>
<dbReference type="Proteomes" id="UP000014521">
    <property type="component" value="Unassembled WGS sequence"/>
</dbReference>
<dbReference type="SUPFAM" id="SSF81891">
    <property type="entry name" value="Poly A polymerase C-terminal region-like"/>
    <property type="match status" value="1"/>
</dbReference>
<evidence type="ECO:0000256" key="1">
    <source>
        <dbReference type="SAM" id="Coils"/>
    </source>
</evidence>
<gene>
    <name evidence="2" type="ORF">HMPREF1581_00594</name>
</gene>
<dbReference type="AlphaFoldDB" id="S4GI28"/>
<reference evidence="2 3" key="1">
    <citation type="submission" date="2013-06" db="EMBL/GenBank/DDBJ databases">
        <authorList>
            <person name="Weinstock G."/>
            <person name="Sodergren E."/>
            <person name="Lobos E.A."/>
            <person name="Fulton L."/>
            <person name="Fulton R."/>
            <person name="Courtney L."/>
            <person name="Fronick C."/>
            <person name="O'Laughlin M."/>
            <person name="Godfrey J."/>
            <person name="Wilson R.M."/>
            <person name="Miner T."/>
            <person name="Farmer C."/>
            <person name="Delehaunty K."/>
            <person name="Cordes M."/>
            <person name="Minx P."/>
            <person name="Tomlinson C."/>
            <person name="Chen J."/>
            <person name="Wollam A."/>
            <person name="Pepin K.H."/>
            <person name="Bhonagiri V."/>
            <person name="Zhang X."/>
            <person name="Warren W."/>
            <person name="Mitreva M."/>
            <person name="Mardis E.R."/>
            <person name="Wilson R.K."/>
        </authorList>
    </citation>
    <scope>NUCLEOTIDE SEQUENCE [LARGE SCALE GENOMIC DNA]</scope>
    <source>
        <strain evidence="2 3">JCP8108</strain>
    </source>
</reference>
<dbReference type="EMBL" id="ATJJ01000029">
    <property type="protein sequence ID" value="EPI48665.1"/>
    <property type="molecule type" value="Genomic_DNA"/>
</dbReference>
<protein>
    <recommendedName>
        <fullName evidence="4">CCA-adding enzyme C-terminal domain-containing protein</fullName>
    </recommendedName>
</protein>
<comment type="caution">
    <text evidence="2">The sequence shown here is derived from an EMBL/GenBank/DDBJ whole genome shotgun (WGS) entry which is preliminary data.</text>
</comment>
<accession>S4GI28</accession>
<evidence type="ECO:0008006" key="4">
    <source>
        <dbReference type="Google" id="ProtNLM"/>
    </source>
</evidence>
<evidence type="ECO:0000313" key="2">
    <source>
        <dbReference type="EMBL" id="EPI48665.1"/>
    </source>
</evidence>
<dbReference type="PATRIC" id="fig|1261066.4.peg.546"/>
<feature type="non-terminal residue" evidence="2">
    <location>
        <position position="1"/>
    </location>
</feature>
<proteinExistence type="predicted"/>
<sequence length="99" mass="11590">LNRLTRADATTQNKRKSLMFEQAMDEMEERVKELKKQEDFNAIRPDLDGNEIMQLLDLKPGPIVGKAYKHMLDYRLDNGPVDHDIAVEELKKWYSSLNK</sequence>